<accession>A0A3M7QWP1</accession>
<name>A0A3M7QWP1_BRAPC</name>
<organism evidence="1 2">
    <name type="scientific">Brachionus plicatilis</name>
    <name type="common">Marine rotifer</name>
    <name type="synonym">Brachionus muelleri</name>
    <dbReference type="NCBI Taxonomy" id="10195"/>
    <lineage>
        <taxon>Eukaryota</taxon>
        <taxon>Metazoa</taxon>
        <taxon>Spiralia</taxon>
        <taxon>Gnathifera</taxon>
        <taxon>Rotifera</taxon>
        <taxon>Eurotatoria</taxon>
        <taxon>Monogononta</taxon>
        <taxon>Pseudotrocha</taxon>
        <taxon>Ploima</taxon>
        <taxon>Brachionidae</taxon>
        <taxon>Brachionus</taxon>
    </lineage>
</organism>
<comment type="caution">
    <text evidence="1">The sequence shown here is derived from an EMBL/GenBank/DDBJ whole genome shotgun (WGS) entry which is preliminary data.</text>
</comment>
<dbReference type="AlphaFoldDB" id="A0A3M7QWP1"/>
<dbReference type="Proteomes" id="UP000276133">
    <property type="component" value="Unassembled WGS sequence"/>
</dbReference>
<dbReference type="EMBL" id="REGN01004958">
    <property type="protein sequence ID" value="RNA15398.1"/>
    <property type="molecule type" value="Genomic_DNA"/>
</dbReference>
<gene>
    <name evidence="1" type="ORF">BpHYR1_015812</name>
</gene>
<reference evidence="1 2" key="1">
    <citation type="journal article" date="2018" name="Sci. Rep.">
        <title>Genomic signatures of local adaptation to the degree of environmental predictability in rotifers.</title>
        <authorList>
            <person name="Franch-Gras L."/>
            <person name="Hahn C."/>
            <person name="Garcia-Roger E.M."/>
            <person name="Carmona M.J."/>
            <person name="Serra M."/>
            <person name="Gomez A."/>
        </authorList>
    </citation>
    <scope>NUCLEOTIDE SEQUENCE [LARGE SCALE GENOMIC DNA]</scope>
    <source>
        <strain evidence="1">HYR1</strain>
    </source>
</reference>
<evidence type="ECO:0000313" key="1">
    <source>
        <dbReference type="EMBL" id="RNA15398.1"/>
    </source>
</evidence>
<keyword evidence="2" id="KW-1185">Reference proteome</keyword>
<evidence type="ECO:0000313" key="2">
    <source>
        <dbReference type="Proteomes" id="UP000276133"/>
    </source>
</evidence>
<proteinExistence type="predicted"/>
<protein>
    <submittedName>
        <fullName evidence="1">Uncharacterized protein</fullName>
    </submittedName>
</protein>
<sequence length="66" mass="7347">MSANIFGFNVSNVLDTGDSRSMIKKECLNKIPEIEEPGSLVTKGQSLVSKKNLHLCIFLFFSNLNK</sequence>